<feature type="region of interest" description="Disordered" evidence="1">
    <location>
        <begin position="1"/>
        <end position="53"/>
    </location>
</feature>
<feature type="compositionally biased region" description="Low complexity" evidence="1">
    <location>
        <begin position="723"/>
        <end position="733"/>
    </location>
</feature>
<dbReference type="Pfam" id="PF10680">
    <property type="entry name" value="RRN9"/>
    <property type="match status" value="1"/>
</dbReference>
<sequence length="991" mass="106904">MIPVKKRRKPGDAGGWETTDRFRRGSTPRLAAPSFSPLASPSPSPSASTSALVNYQTGTRPVFSSLAALSSSPDTTLRRPDNDWSDPDTASIASRDSAELRERRPNRWRGTATAWRALTESDRLVMAALHKARDRDLAAHLYNVFALKQQAALVPHTPRRRVPRADNVPSIVKREPGLSSSDDESSREPGRPWAPHPHWTAWPLRVCDAPQVGQYGFVEADDGVGSETYCAANPPNEDKPSRPLEELLTATILRLAKERFRQRKEFTRRKPAVGDEKGTEKQAKRNEKGKGQDKQKAFTQSTLSSSSEAVNRPYGGVAGPASIPFDDEMYRNKDEADTAATTASDRAMRPVVSADDDRSAALLRPTVRHLLTQLDLTLTVLHHVRVATAAGASDDDDDGGGSSSSGDDYGGYDSDSAKKADPLPRPGAIHSWIRPPHWRPGPTSAIVLDGELTTPARRRAANSKERTPKSSTPQKVREPGGSESQPPTTPNRVGRPPKERPRLPGESDEAYQIRIARLTHRSRAAVAGKGTVHAPDADDEPPPPPSSSTRPKRIRYRDPFAGWRLRDWSDVLGAAALAGFDGPVVARTAQRCADLFNQGMALDTLPVGSGTQANENATVRRSVPAYTRNVYTPRLDARRYTIPTESEPDASDTDRDGPSATHARQSVLKARRLRRLHEGMEGHGGNEDAGDGEDGTTARSTQTTTPGPRRKRLWPYPPPPRPAWSRSPSGRAADLARRASIRPASDPPNAAVAAHPTASAGAAGAAFATGIRTLHGWCCPHEGCPRAAEPFTRRMNLLRHLAVRHGHPVRKQPKASQTGDTGAPASGDAMSASVDADVSAIATVSAASQMDASTSKQWFCTQAGCPRAAEPFTRRANLRRHLQTMHSDDAARKQPTTPRARFASASTSRNVSSDGREDAQDPVPTAAADKTDKPAVRTRDGTSKPWFCPHVGCLRAAEPFTRRLNMVRHVEAVHGAHAAAAAAGATASGAV</sequence>
<feature type="region of interest" description="Disordered" evidence="1">
    <location>
        <begin position="521"/>
        <end position="554"/>
    </location>
</feature>
<dbReference type="SMART" id="SM00355">
    <property type="entry name" value="ZnF_C2H2"/>
    <property type="match status" value="3"/>
</dbReference>
<gene>
    <name evidence="3" type="ORF">SPI_08409</name>
</gene>
<dbReference type="AlphaFoldDB" id="A0A167NA53"/>
<evidence type="ECO:0000259" key="2">
    <source>
        <dbReference type="SMART" id="SM00355"/>
    </source>
</evidence>
<feature type="compositionally biased region" description="Polar residues" evidence="1">
    <location>
        <begin position="297"/>
        <end position="309"/>
    </location>
</feature>
<reference evidence="3 4" key="1">
    <citation type="journal article" date="2016" name="Genome Biol. Evol.">
        <title>Divergent and convergent evolution of fungal pathogenicity.</title>
        <authorList>
            <person name="Shang Y."/>
            <person name="Xiao G."/>
            <person name="Zheng P."/>
            <person name="Cen K."/>
            <person name="Zhan S."/>
            <person name="Wang C."/>
        </authorList>
    </citation>
    <scope>NUCLEOTIDE SEQUENCE [LARGE SCALE GENOMIC DNA]</scope>
    <source>
        <strain evidence="3 4">RCEF 264</strain>
    </source>
</reference>
<dbReference type="GO" id="GO:0003743">
    <property type="term" value="F:translation initiation factor activity"/>
    <property type="evidence" value="ECO:0007669"/>
    <property type="project" value="UniProtKB-KW"/>
</dbReference>
<feature type="compositionally biased region" description="Low complexity" evidence="1">
    <location>
        <begin position="404"/>
        <end position="414"/>
    </location>
</feature>
<dbReference type="InterPro" id="IPR013087">
    <property type="entry name" value="Znf_C2H2_type"/>
</dbReference>
<dbReference type="OrthoDB" id="4870397at2759"/>
<feature type="compositionally biased region" description="Low complexity" evidence="1">
    <location>
        <begin position="30"/>
        <end position="52"/>
    </location>
</feature>
<feature type="region of interest" description="Disordered" evidence="1">
    <location>
        <begin position="634"/>
        <end position="736"/>
    </location>
</feature>
<comment type="caution">
    <text evidence="3">The sequence shown here is derived from an EMBL/GenBank/DDBJ whole genome shotgun (WGS) entry which is preliminary data.</text>
</comment>
<evidence type="ECO:0000313" key="4">
    <source>
        <dbReference type="Proteomes" id="UP000076874"/>
    </source>
</evidence>
<feature type="domain" description="C2H2-type" evidence="2">
    <location>
        <begin position="946"/>
        <end position="974"/>
    </location>
</feature>
<organism evidence="3 4">
    <name type="scientific">Niveomyces insectorum RCEF 264</name>
    <dbReference type="NCBI Taxonomy" id="1081102"/>
    <lineage>
        <taxon>Eukaryota</taxon>
        <taxon>Fungi</taxon>
        <taxon>Dikarya</taxon>
        <taxon>Ascomycota</taxon>
        <taxon>Pezizomycotina</taxon>
        <taxon>Sordariomycetes</taxon>
        <taxon>Hypocreomycetidae</taxon>
        <taxon>Hypocreales</taxon>
        <taxon>Cordycipitaceae</taxon>
        <taxon>Niveomyces</taxon>
    </lineage>
</organism>
<feature type="region of interest" description="Disordered" evidence="1">
    <location>
        <begin position="805"/>
        <end position="830"/>
    </location>
</feature>
<feature type="domain" description="C2H2-type" evidence="2">
    <location>
        <begin position="777"/>
        <end position="805"/>
    </location>
</feature>
<feature type="compositionally biased region" description="Basic and acidic residues" evidence="1">
    <location>
        <begin position="929"/>
        <end position="942"/>
    </location>
</feature>
<protein>
    <submittedName>
        <fullName evidence="3">RNA polymerase I specific transcription initiation factor</fullName>
    </submittedName>
</protein>
<feature type="compositionally biased region" description="Basic and acidic residues" evidence="1">
    <location>
        <begin position="676"/>
        <end position="686"/>
    </location>
</feature>
<dbReference type="Gene3D" id="3.30.160.60">
    <property type="entry name" value="Classic Zinc Finger"/>
    <property type="match status" value="2"/>
</dbReference>
<feature type="compositionally biased region" description="Basic and acidic residues" evidence="1">
    <location>
        <begin position="496"/>
        <end position="505"/>
    </location>
</feature>
<dbReference type="Proteomes" id="UP000076874">
    <property type="component" value="Unassembled WGS sequence"/>
</dbReference>
<keyword evidence="3" id="KW-0648">Protein biosynthesis</keyword>
<accession>A0A167NA53</accession>
<name>A0A167NA53_9HYPO</name>
<dbReference type="InterPro" id="IPR019622">
    <property type="entry name" value="Rrn9_dom"/>
</dbReference>
<feature type="domain" description="C2H2-type" evidence="2">
    <location>
        <begin position="858"/>
        <end position="886"/>
    </location>
</feature>
<feature type="compositionally biased region" description="Basic and acidic residues" evidence="1">
    <location>
        <begin position="272"/>
        <end position="296"/>
    </location>
</feature>
<evidence type="ECO:0000313" key="3">
    <source>
        <dbReference type="EMBL" id="OAA55314.1"/>
    </source>
</evidence>
<feature type="compositionally biased region" description="Polar residues" evidence="1">
    <location>
        <begin position="697"/>
        <end position="706"/>
    </location>
</feature>
<dbReference type="EMBL" id="AZHD01000020">
    <property type="protein sequence ID" value="OAA55314.1"/>
    <property type="molecule type" value="Genomic_DNA"/>
</dbReference>
<feature type="compositionally biased region" description="Polar residues" evidence="1">
    <location>
        <begin position="904"/>
        <end position="913"/>
    </location>
</feature>
<dbReference type="STRING" id="1081102.A0A167NA53"/>
<feature type="region of interest" description="Disordered" evidence="1">
    <location>
        <begin position="263"/>
        <end position="327"/>
    </location>
</feature>
<keyword evidence="3" id="KW-0396">Initiation factor</keyword>
<proteinExistence type="predicted"/>
<feature type="region of interest" description="Disordered" evidence="1">
    <location>
        <begin position="161"/>
        <end position="194"/>
    </location>
</feature>
<feature type="region of interest" description="Disordered" evidence="1">
    <location>
        <begin position="884"/>
        <end position="942"/>
    </location>
</feature>
<feature type="region of interest" description="Disordered" evidence="1">
    <location>
        <begin position="391"/>
        <end position="509"/>
    </location>
</feature>
<keyword evidence="4" id="KW-1185">Reference proteome</keyword>
<evidence type="ECO:0000256" key="1">
    <source>
        <dbReference type="SAM" id="MobiDB-lite"/>
    </source>
</evidence>